<protein>
    <submittedName>
        <fullName evidence="5">Acylaminoacyl-peptidase</fullName>
    </submittedName>
</protein>
<dbReference type="Pfam" id="PF00326">
    <property type="entry name" value="Peptidase_S9"/>
    <property type="match status" value="1"/>
</dbReference>
<feature type="chain" id="PRO_5027742943" evidence="3">
    <location>
        <begin position="45"/>
        <end position="669"/>
    </location>
</feature>
<evidence type="ECO:0000256" key="3">
    <source>
        <dbReference type="SAM" id="SignalP"/>
    </source>
</evidence>
<dbReference type="Gene3D" id="3.40.50.1820">
    <property type="entry name" value="alpha/beta hydrolase"/>
    <property type="match status" value="1"/>
</dbReference>
<gene>
    <name evidence="5" type="ORF">DmAi_27960</name>
</gene>
<dbReference type="EMBL" id="BLJP01000018">
    <property type="protein sequence ID" value="GFE94737.1"/>
    <property type="molecule type" value="Genomic_DNA"/>
</dbReference>
<dbReference type="SUPFAM" id="SSF82171">
    <property type="entry name" value="DPP6 N-terminal domain-like"/>
    <property type="match status" value="1"/>
</dbReference>
<evidence type="ECO:0000259" key="4">
    <source>
        <dbReference type="Pfam" id="PF00326"/>
    </source>
</evidence>
<dbReference type="InterPro" id="IPR029058">
    <property type="entry name" value="AB_hydrolase_fold"/>
</dbReference>
<dbReference type="OrthoDB" id="1094230at2"/>
<dbReference type="GO" id="GO:0004252">
    <property type="term" value="F:serine-type endopeptidase activity"/>
    <property type="evidence" value="ECO:0007669"/>
    <property type="project" value="TreeGrafter"/>
</dbReference>
<evidence type="ECO:0000256" key="2">
    <source>
        <dbReference type="ARBA" id="ARBA00022825"/>
    </source>
</evidence>
<comment type="caution">
    <text evidence="5">The sequence shown here is derived from an EMBL/GenBank/DDBJ whole genome shotgun (WGS) entry which is preliminary data.</text>
</comment>
<feature type="domain" description="Peptidase S9 prolyl oligopeptidase catalytic" evidence="4">
    <location>
        <begin position="467"/>
        <end position="669"/>
    </location>
</feature>
<dbReference type="InterPro" id="IPR011042">
    <property type="entry name" value="6-blade_b-propeller_TolB-like"/>
</dbReference>
<dbReference type="Pfam" id="PF07676">
    <property type="entry name" value="PD40"/>
    <property type="match status" value="1"/>
</dbReference>
<feature type="signal peptide" evidence="3">
    <location>
        <begin position="1"/>
        <end position="44"/>
    </location>
</feature>
<dbReference type="SUPFAM" id="SSF53474">
    <property type="entry name" value="alpha/beta-Hydrolases"/>
    <property type="match status" value="1"/>
</dbReference>
<accession>A0A6V8ICD3</accession>
<reference evidence="5 6" key="1">
    <citation type="journal article" date="2020" name="Cell Rep.">
        <title>Local necrotic cells trigger systemic immune activation via gut microbiome dysbiosis in Drosophila.</title>
        <authorList>
            <person name="Kosakamoto H."/>
            <person name="Yamauchi T."/>
            <person name="Akuzawa-Tokita Y."/>
            <person name="Nishimura K."/>
            <person name="Soga T."/>
            <person name="Murakami T."/>
            <person name="Mori H."/>
            <person name="Yamamoto K."/>
            <person name="Miyazaki R."/>
            <person name="Koto A."/>
            <person name="Miura M."/>
            <person name="Obata F."/>
        </authorList>
    </citation>
    <scope>NUCLEOTIDE SEQUENCE [LARGE SCALE GENOMIC DNA]</scope>
    <source>
        <strain evidence="5 6">Ai</strain>
    </source>
</reference>
<dbReference type="PANTHER" id="PTHR42776">
    <property type="entry name" value="SERINE PEPTIDASE S9 FAMILY MEMBER"/>
    <property type="match status" value="1"/>
</dbReference>
<dbReference type="AlphaFoldDB" id="A0A6V8ICD3"/>
<dbReference type="GO" id="GO:0006508">
    <property type="term" value="P:proteolysis"/>
    <property type="evidence" value="ECO:0007669"/>
    <property type="project" value="InterPro"/>
</dbReference>
<evidence type="ECO:0000313" key="6">
    <source>
        <dbReference type="Proteomes" id="UP000548726"/>
    </source>
</evidence>
<organism evidence="5 6">
    <name type="scientific">Acetobacter persici</name>
    <dbReference type="NCBI Taxonomy" id="1076596"/>
    <lineage>
        <taxon>Bacteria</taxon>
        <taxon>Pseudomonadati</taxon>
        <taxon>Pseudomonadota</taxon>
        <taxon>Alphaproteobacteria</taxon>
        <taxon>Acetobacterales</taxon>
        <taxon>Acetobacteraceae</taxon>
        <taxon>Acetobacter</taxon>
    </lineage>
</organism>
<proteinExistence type="predicted"/>
<keyword evidence="6" id="KW-1185">Reference proteome</keyword>
<keyword evidence="2" id="KW-0645">Protease</keyword>
<dbReference type="PANTHER" id="PTHR42776:SF27">
    <property type="entry name" value="DIPEPTIDYL PEPTIDASE FAMILY MEMBER 6"/>
    <property type="match status" value="1"/>
</dbReference>
<name>A0A6V8ICD3_9PROT</name>
<evidence type="ECO:0000256" key="1">
    <source>
        <dbReference type="ARBA" id="ARBA00022801"/>
    </source>
</evidence>
<dbReference type="Gene3D" id="2.120.10.30">
    <property type="entry name" value="TolB, C-terminal domain"/>
    <property type="match status" value="2"/>
</dbReference>
<keyword evidence="3" id="KW-0732">Signal</keyword>
<keyword evidence="2" id="KW-0720">Serine protease</keyword>
<dbReference type="InterPro" id="IPR001375">
    <property type="entry name" value="Peptidase_S9_cat"/>
</dbReference>
<dbReference type="Proteomes" id="UP000548726">
    <property type="component" value="Unassembled WGS sequence"/>
</dbReference>
<sequence length="669" mass="71951">MPALRYKNTIRTAQVFPTGVGRTASVRILSSALITLLVSSPALAASHPITPQDISALRQISDAQIAPDGHQILYSRITPSSHTVPTAPDLWAVTPGSHTEPKQLRGTLAGDHQPRWSPDGTMLALLRTHATGTAHGARLVLLDIKSGKTRTIPGLTGTPVTFTWAPDGRSIAIITHEAPPALPHNATEEGRSGTSHLILLDVASLKSRTVPTPDPFIFDVDWGPKGQCLIIRSGKEGGLEYYWYRSTQSVIKPDGTVLYTLPGHATAVHASFSPDGNTVVYGYFSEDGIDGLVGTVDLATGKREPIASAWGGAILRAAWDTDGHGLTVLGFKGVETHLAHVTFDHASTAEPTEIATVMGEVFSFSRDKSGDIALTASTRTTPDEVWLYHKGHGQQLTHSNPGVAQWPLGEQRIIHWKAKDGLDLSGILVLPPDASPHQPMPLFVQIHGGPLEAWYDGWLGSWHNWARMLASHGIAVFMPNPRGSEGGGPAFSAANRGDWGGKDYQDILSGVDHLEKDGIADPARLALGGWSYGGFMGMWAAGHNDRFKTLIAGAGIADLMTMAMSTDVGLSFIPPYFGDPLTHQSEYSAHSPLSFVQNVTVPVLLLHGDADTRVPTLQSRLFYAALHESGKTARFIHYPGAPHWFGGSVGLDTEIDVQQQVLTWLQKYL</sequence>
<dbReference type="InterPro" id="IPR011659">
    <property type="entry name" value="WD40"/>
</dbReference>
<evidence type="ECO:0000313" key="5">
    <source>
        <dbReference type="EMBL" id="GFE94737.1"/>
    </source>
</evidence>
<keyword evidence="1" id="KW-0378">Hydrolase</keyword>